<keyword evidence="7" id="KW-0175">Coiled coil</keyword>
<dbReference type="EMBL" id="JAVDRF010000002">
    <property type="protein sequence ID" value="MDR6535504.1"/>
    <property type="molecule type" value="Genomic_DNA"/>
</dbReference>
<dbReference type="GO" id="GO:0008855">
    <property type="term" value="F:exodeoxyribonuclease VII activity"/>
    <property type="evidence" value="ECO:0007669"/>
    <property type="project" value="UniProtKB-EC"/>
</dbReference>
<dbReference type="RefSeq" id="WP_309899637.1">
    <property type="nucleotide sequence ID" value="NZ_JAVDRF010000002.1"/>
</dbReference>
<evidence type="ECO:0000256" key="5">
    <source>
        <dbReference type="HAMAP-Rule" id="MF_00378"/>
    </source>
</evidence>
<protein>
    <recommendedName>
        <fullName evidence="5">Exodeoxyribonuclease 7 large subunit</fullName>
        <ecNumber evidence="5">3.1.11.6</ecNumber>
    </recommendedName>
    <alternativeName>
        <fullName evidence="5">Exodeoxyribonuclease VII large subunit</fullName>
        <shortName evidence="5">Exonuclease VII large subunit</shortName>
    </alternativeName>
</protein>
<dbReference type="PANTHER" id="PTHR30008:SF0">
    <property type="entry name" value="EXODEOXYRIBONUCLEASE 7 LARGE SUBUNIT"/>
    <property type="match status" value="1"/>
</dbReference>
<feature type="domain" description="Exonuclease VII large subunit C-terminal" evidence="8">
    <location>
        <begin position="130"/>
        <end position="421"/>
    </location>
</feature>
<keyword evidence="3 5" id="KW-0378">Hydrolase</keyword>
<keyword evidence="11" id="KW-1185">Reference proteome</keyword>
<keyword evidence="1 5" id="KW-0963">Cytoplasm</keyword>
<reference evidence="10 11" key="1">
    <citation type="submission" date="2023-07" db="EMBL/GenBank/DDBJ databases">
        <title>Sorghum-associated microbial communities from plants grown in Nebraska, USA.</title>
        <authorList>
            <person name="Schachtman D."/>
        </authorList>
    </citation>
    <scope>NUCLEOTIDE SEQUENCE [LARGE SCALE GENOMIC DNA]</scope>
    <source>
        <strain evidence="10 11">DS1781</strain>
    </source>
</reference>
<sequence length="436" mass="47875">MSEFETQRAAPRVWAVGALCHAVADALDARFNPVAVRGEISGFSRAASGHCYFALKDESGQLRCAMFRRAAVLLDFSPRDGDRVEVRGRLAVYEPRGDLQLVVESLRRAGQGALFEQFLQRKARLEAEGLFEPERKRALPAMPRAIGLVTSLGAAALHDVVTALRRRVPHIPVVLAPAAVQGPGAPAELLRSLRSLYALRRPQVDVILLVRGGGSIEDLWAFNDEVLARTIVQSPVPVVSGVGHETDFTIADFCADVRAPTPTAAAELAAAPRELWVAALALLEQRLRRALSRRVDQLNQRVDDAASRLARPSTLVLRQELRLVQHAQRLRHAALSRTERLNHAQQALQAELPLKFARALARRRERLERATLRLQLLDPALVLERGYAWLTGADGKAITRAQHLAPGDPVQARLADGTADMTVVGTDTRLRPTRVT</sequence>
<comment type="subunit">
    <text evidence="5">Heterooligomer composed of large and small subunits.</text>
</comment>
<evidence type="ECO:0000256" key="3">
    <source>
        <dbReference type="ARBA" id="ARBA00022801"/>
    </source>
</evidence>
<evidence type="ECO:0000256" key="7">
    <source>
        <dbReference type="SAM" id="Coils"/>
    </source>
</evidence>
<comment type="catalytic activity">
    <reaction evidence="5 6">
        <text>Exonucleolytic cleavage in either 5'- to 3'- or 3'- to 5'-direction to yield nucleoside 5'-phosphates.</text>
        <dbReference type="EC" id="3.1.11.6"/>
    </reaction>
</comment>
<dbReference type="PANTHER" id="PTHR30008">
    <property type="entry name" value="EXODEOXYRIBONUCLEASE 7 LARGE SUBUNIT"/>
    <property type="match status" value="1"/>
</dbReference>
<gene>
    <name evidence="5" type="primary">xseA</name>
    <name evidence="10" type="ORF">J2739_001264</name>
</gene>
<dbReference type="InterPro" id="IPR025824">
    <property type="entry name" value="OB-fold_nuc-bd_dom"/>
</dbReference>
<keyword evidence="2 5" id="KW-0540">Nuclease</keyword>
<comment type="similarity">
    <text evidence="5 6">Belongs to the XseA family.</text>
</comment>
<dbReference type="HAMAP" id="MF_00378">
    <property type="entry name" value="Exonuc_7_L"/>
    <property type="match status" value="1"/>
</dbReference>
<dbReference type="NCBIfam" id="TIGR00237">
    <property type="entry name" value="xseA"/>
    <property type="match status" value="1"/>
</dbReference>
<accession>A0ABU1NAQ8</accession>
<dbReference type="Proteomes" id="UP001184230">
    <property type="component" value="Unassembled WGS sequence"/>
</dbReference>
<evidence type="ECO:0000259" key="8">
    <source>
        <dbReference type="Pfam" id="PF02601"/>
    </source>
</evidence>
<dbReference type="Pfam" id="PF02601">
    <property type="entry name" value="Exonuc_VII_L"/>
    <property type="match status" value="1"/>
</dbReference>
<dbReference type="EC" id="3.1.11.6" evidence="5"/>
<dbReference type="Pfam" id="PF13742">
    <property type="entry name" value="tRNA_anti_2"/>
    <property type="match status" value="1"/>
</dbReference>
<keyword evidence="4 5" id="KW-0269">Exonuclease</keyword>
<evidence type="ECO:0000256" key="4">
    <source>
        <dbReference type="ARBA" id="ARBA00022839"/>
    </source>
</evidence>
<comment type="function">
    <text evidence="5">Bidirectionally degrades single-stranded DNA into large acid-insoluble oligonucleotides, which are then degraded further into small acid-soluble oligonucleotides.</text>
</comment>
<evidence type="ECO:0000256" key="6">
    <source>
        <dbReference type="RuleBase" id="RU004355"/>
    </source>
</evidence>
<comment type="caution">
    <text evidence="10">The sequence shown here is derived from an EMBL/GenBank/DDBJ whole genome shotgun (WGS) entry which is preliminary data.</text>
</comment>
<dbReference type="InterPro" id="IPR003753">
    <property type="entry name" value="Exonuc_VII_L"/>
</dbReference>
<evidence type="ECO:0000313" key="10">
    <source>
        <dbReference type="EMBL" id="MDR6535504.1"/>
    </source>
</evidence>
<proteinExistence type="inferred from homology"/>
<organism evidence="10 11">
    <name type="scientific">Variovorax soli</name>
    <dbReference type="NCBI Taxonomy" id="376815"/>
    <lineage>
        <taxon>Bacteria</taxon>
        <taxon>Pseudomonadati</taxon>
        <taxon>Pseudomonadota</taxon>
        <taxon>Betaproteobacteria</taxon>
        <taxon>Burkholderiales</taxon>
        <taxon>Comamonadaceae</taxon>
        <taxon>Variovorax</taxon>
    </lineage>
</organism>
<evidence type="ECO:0000256" key="2">
    <source>
        <dbReference type="ARBA" id="ARBA00022722"/>
    </source>
</evidence>
<comment type="subcellular location">
    <subcellularLocation>
        <location evidence="5 6">Cytoplasm</location>
    </subcellularLocation>
</comment>
<feature type="domain" description="OB-fold nucleic acid binding" evidence="9">
    <location>
        <begin position="15"/>
        <end position="106"/>
    </location>
</feature>
<dbReference type="InterPro" id="IPR020579">
    <property type="entry name" value="Exonuc_VII_lsu_C"/>
</dbReference>
<feature type="coiled-coil region" evidence="7">
    <location>
        <begin position="280"/>
        <end position="308"/>
    </location>
</feature>
<evidence type="ECO:0000313" key="11">
    <source>
        <dbReference type="Proteomes" id="UP001184230"/>
    </source>
</evidence>
<name>A0ABU1NAQ8_9BURK</name>
<evidence type="ECO:0000256" key="1">
    <source>
        <dbReference type="ARBA" id="ARBA00022490"/>
    </source>
</evidence>
<dbReference type="CDD" id="cd04489">
    <property type="entry name" value="ExoVII_LU_OBF"/>
    <property type="match status" value="1"/>
</dbReference>
<evidence type="ECO:0000259" key="9">
    <source>
        <dbReference type="Pfam" id="PF13742"/>
    </source>
</evidence>